<organism evidence="1 2">
    <name type="scientific">Candidatus Merdimorpha stercoravium</name>
    <dbReference type="NCBI Taxonomy" id="2840863"/>
    <lineage>
        <taxon>Bacteria</taxon>
        <taxon>Pseudomonadati</taxon>
        <taxon>Bacteroidota</taxon>
        <taxon>Flavobacteriia</taxon>
        <taxon>Flavobacteriales</taxon>
        <taxon>Candidatus Merdimorpha</taxon>
    </lineage>
</organism>
<sequence length="140" mass="16415">MIDFTSLYKKVDELVDANDFEPALTLVRDAAHRILEGEKLPVSKEEIEYFLRNSYWAIDRAENCQRGAFWSHELDILSEEIFLTGLKIIRKYDIQEVKTKISYVRCVCTIEKDPERLAALHKEFDELSALYAAQSRRKKL</sequence>
<evidence type="ECO:0000313" key="2">
    <source>
        <dbReference type="Proteomes" id="UP000824161"/>
    </source>
</evidence>
<reference evidence="1" key="2">
    <citation type="journal article" date="2021" name="PeerJ">
        <title>Extensive microbial diversity within the chicken gut microbiome revealed by metagenomics and culture.</title>
        <authorList>
            <person name="Gilroy R."/>
            <person name="Ravi A."/>
            <person name="Getino M."/>
            <person name="Pursley I."/>
            <person name="Horton D.L."/>
            <person name="Alikhan N.F."/>
            <person name="Baker D."/>
            <person name="Gharbi K."/>
            <person name="Hall N."/>
            <person name="Watson M."/>
            <person name="Adriaenssens E.M."/>
            <person name="Foster-Nyarko E."/>
            <person name="Jarju S."/>
            <person name="Secka A."/>
            <person name="Antonio M."/>
            <person name="Oren A."/>
            <person name="Chaudhuri R.R."/>
            <person name="La Ragione R."/>
            <person name="Hildebrand F."/>
            <person name="Pallen M.J."/>
        </authorList>
    </citation>
    <scope>NUCLEOTIDE SEQUENCE</scope>
    <source>
        <strain evidence="1">1383</strain>
    </source>
</reference>
<proteinExistence type="predicted"/>
<comment type="caution">
    <text evidence="1">The sequence shown here is derived from an EMBL/GenBank/DDBJ whole genome shotgun (WGS) entry which is preliminary data.</text>
</comment>
<reference evidence="1" key="1">
    <citation type="submission" date="2020-10" db="EMBL/GenBank/DDBJ databases">
        <authorList>
            <person name="Gilroy R."/>
        </authorList>
    </citation>
    <scope>NUCLEOTIDE SEQUENCE</scope>
    <source>
        <strain evidence="1">1383</strain>
    </source>
</reference>
<accession>A0A9D1H9L3</accession>
<gene>
    <name evidence="1" type="ORF">IAC44_01655</name>
</gene>
<dbReference type="Proteomes" id="UP000824161">
    <property type="component" value="Unassembled WGS sequence"/>
</dbReference>
<protein>
    <submittedName>
        <fullName evidence="1">Uncharacterized protein</fullName>
    </submittedName>
</protein>
<dbReference type="AlphaFoldDB" id="A0A9D1H9L3"/>
<name>A0A9D1H9L3_9FLAO</name>
<dbReference type="EMBL" id="DVLY01000040">
    <property type="protein sequence ID" value="HIT97524.1"/>
    <property type="molecule type" value="Genomic_DNA"/>
</dbReference>
<evidence type="ECO:0000313" key="1">
    <source>
        <dbReference type="EMBL" id="HIT97524.1"/>
    </source>
</evidence>